<protein>
    <submittedName>
        <fullName evidence="1">Uncharacterized protein</fullName>
    </submittedName>
</protein>
<reference evidence="1 2" key="1">
    <citation type="submission" date="2015-07" db="EMBL/GenBank/DDBJ databases">
        <authorList>
            <consortium name="Pathogen Informatics"/>
        </authorList>
    </citation>
    <scope>NUCLEOTIDE SEQUENCE [LARGE SCALE GENOMIC DNA]</scope>
    <source>
        <strain evidence="1 2">A51</strain>
    </source>
</reference>
<sequence>MTASSRLRAISSNFLGKKSNAPASSASNVAFAPSWVNEENIKMGTGLFAMISRTAEIPSMTGISISIVITSGLSRAAFSTASFPFTATSMTSKRDSELMISLTRRRKKLESSTTNTLIAMFILIVVQLIRREKQLHTA</sequence>
<accession>A0A655Q3S9</accession>
<dbReference type="Proteomes" id="UP000044806">
    <property type="component" value="Unassembled WGS sequence"/>
</dbReference>
<gene>
    <name evidence="1" type="ORF">ERS013165_00138</name>
</gene>
<organism evidence="1 2">
    <name type="scientific">Vibrio cholerae</name>
    <dbReference type="NCBI Taxonomy" id="666"/>
    <lineage>
        <taxon>Bacteria</taxon>
        <taxon>Pseudomonadati</taxon>
        <taxon>Pseudomonadota</taxon>
        <taxon>Gammaproteobacteria</taxon>
        <taxon>Vibrionales</taxon>
        <taxon>Vibrionaceae</taxon>
        <taxon>Vibrio</taxon>
    </lineage>
</organism>
<evidence type="ECO:0000313" key="1">
    <source>
        <dbReference type="EMBL" id="CRZ78272.1"/>
    </source>
</evidence>
<dbReference type="AlphaFoldDB" id="A0A655Q3S9"/>
<name>A0A655Q3S9_VIBCL</name>
<evidence type="ECO:0000313" key="2">
    <source>
        <dbReference type="Proteomes" id="UP000044806"/>
    </source>
</evidence>
<proteinExistence type="predicted"/>
<dbReference type="EMBL" id="CWOW01000001">
    <property type="protein sequence ID" value="CRZ78272.1"/>
    <property type="molecule type" value="Genomic_DNA"/>
</dbReference>